<reference evidence="1" key="1">
    <citation type="submission" date="2023-03" db="EMBL/GenBank/DDBJ databases">
        <title>Massive genome expansion in bonnet fungi (Mycena s.s.) driven by repeated elements and novel gene families across ecological guilds.</title>
        <authorList>
            <consortium name="Lawrence Berkeley National Laboratory"/>
            <person name="Harder C.B."/>
            <person name="Miyauchi S."/>
            <person name="Viragh M."/>
            <person name="Kuo A."/>
            <person name="Thoen E."/>
            <person name="Andreopoulos B."/>
            <person name="Lu D."/>
            <person name="Skrede I."/>
            <person name="Drula E."/>
            <person name="Henrissat B."/>
            <person name="Morin E."/>
            <person name="Kohler A."/>
            <person name="Barry K."/>
            <person name="LaButti K."/>
            <person name="Morin E."/>
            <person name="Salamov A."/>
            <person name="Lipzen A."/>
            <person name="Mereny Z."/>
            <person name="Hegedus B."/>
            <person name="Baldrian P."/>
            <person name="Stursova M."/>
            <person name="Weitz H."/>
            <person name="Taylor A."/>
            <person name="Grigoriev I.V."/>
            <person name="Nagy L.G."/>
            <person name="Martin F."/>
            <person name="Kauserud H."/>
        </authorList>
    </citation>
    <scope>NUCLEOTIDE SEQUENCE</scope>
    <source>
        <strain evidence="1">CBHHK002</strain>
    </source>
</reference>
<evidence type="ECO:0008006" key="3">
    <source>
        <dbReference type="Google" id="ProtNLM"/>
    </source>
</evidence>
<comment type="caution">
    <text evidence="1">The sequence shown here is derived from an EMBL/GenBank/DDBJ whole genome shotgun (WGS) entry which is preliminary data.</text>
</comment>
<evidence type="ECO:0000313" key="2">
    <source>
        <dbReference type="Proteomes" id="UP001218218"/>
    </source>
</evidence>
<proteinExistence type="predicted"/>
<keyword evidence="2" id="KW-1185">Reference proteome</keyword>
<accession>A0AAD7ESP5</accession>
<dbReference type="EMBL" id="JARIHO010000015">
    <property type="protein sequence ID" value="KAJ7349885.1"/>
    <property type="molecule type" value="Genomic_DNA"/>
</dbReference>
<gene>
    <name evidence="1" type="ORF">DFH08DRAFT_863281</name>
</gene>
<evidence type="ECO:0000313" key="1">
    <source>
        <dbReference type="EMBL" id="KAJ7349885.1"/>
    </source>
</evidence>
<organism evidence="1 2">
    <name type="scientific">Mycena albidolilacea</name>
    <dbReference type="NCBI Taxonomy" id="1033008"/>
    <lineage>
        <taxon>Eukaryota</taxon>
        <taxon>Fungi</taxon>
        <taxon>Dikarya</taxon>
        <taxon>Basidiomycota</taxon>
        <taxon>Agaricomycotina</taxon>
        <taxon>Agaricomycetes</taxon>
        <taxon>Agaricomycetidae</taxon>
        <taxon>Agaricales</taxon>
        <taxon>Marasmiineae</taxon>
        <taxon>Mycenaceae</taxon>
        <taxon>Mycena</taxon>
    </lineage>
</organism>
<dbReference type="Gene3D" id="1.20.1280.50">
    <property type="match status" value="1"/>
</dbReference>
<name>A0AAD7ESP5_9AGAR</name>
<dbReference type="AlphaFoldDB" id="A0AAD7ESP5"/>
<protein>
    <recommendedName>
        <fullName evidence="3">F-box domain-containing protein</fullName>
    </recommendedName>
</protein>
<sequence>MLDALAAVRSRIADIDTQILALERSLSALRTERALEQETLDSYKYPVLTAVPTEIISEIFVQFLPVYPLCPPSTGILSPTVLTQICRKWREIALETPTLWRAITLHLYNMPFDRQRHICDFLDRSGCCPLSIRSDDDLDLEPVPVVEIFAALISHRSRWEHLDILLSPSQLRAIDGPMPLLRNLHLSLDNNPDPDGIYEWRGLPLLRSVTLEEYAPSNVILPWAQLTSLTLNSIFRSEYIAILLYASNLRCCELGILWQYAIEDNLATPPEITLPGLESLTLVDRNDDWEGLYPDVFVVPALRSLCIEESFLAPHPIPALASFISKSRSKPQEVCIIGATETSDSYRTAFPAIPTFSVVPREDAADM</sequence>
<dbReference type="Proteomes" id="UP001218218">
    <property type="component" value="Unassembled WGS sequence"/>
</dbReference>